<dbReference type="GeneID" id="24425405"/>
<dbReference type="RefSeq" id="XP_021338743.1">
    <property type="nucleotide sequence ID" value="XM_021482197.1"/>
</dbReference>
<dbReference type="SUPFAM" id="SSF48452">
    <property type="entry name" value="TPR-like"/>
    <property type="match status" value="4"/>
</dbReference>
<dbReference type="InterPro" id="IPR003107">
    <property type="entry name" value="HAT"/>
</dbReference>
<dbReference type="GO" id="GO:0071013">
    <property type="term" value="C:catalytic step 2 spliceosome"/>
    <property type="evidence" value="ECO:0007669"/>
    <property type="project" value="TreeGrafter"/>
</dbReference>
<dbReference type="AlphaFoldDB" id="A0A1R4ACD2"/>
<proteinExistence type="inferred from homology"/>
<organism evidence="11 12">
    <name type="scientific">Babesia microti (strain RI)</name>
    <dbReference type="NCBI Taxonomy" id="1133968"/>
    <lineage>
        <taxon>Eukaryota</taxon>
        <taxon>Sar</taxon>
        <taxon>Alveolata</taxon>
        <taxon>Apicomplexa</taxon>
        <taxon>Aconoidasida</taxon>
        <taxon>Piroplasmida</taxon>
        <taxon>Babesiidae</taxon>
        <taxon>Babesia</taxon>
    </lineage>
</organism>
<dbReference type="InterPro" id="IPR010491">
    <property type="entry name" value="PRP1_N"/>
</dbReference>
<evidence type="ECO:0000256" key="2">
    <source>
        <dbReference type="ARBA" id="ARBA00008644"/>
    </source>
</evidence>
<evidence type="ECO:0000313" key="11">
    <source>
        <dbReference type="EMBL" id="SJK86604.1"/>
    </source>
</evidence>
<dbReference type="Pfam" id="PF06424">
    <property type="entry name" value="PRP1_N"/>
    <property type="match status" value="1"/>
</dbReference>
<evidence type="ECO:0000259" key="10">
    <source>
        <dbReference type="Pfam" id="PF23231"/>
    </source>
</evidence>
<sequence>MSLLPGARQFNPGNYEPPKTYTPGTGRGATPISTRADFGIHSIGKMDQFGMPPPGYIPGKGRGATGFAGGVSRDEVATGTSTVEAENNDLSDSNFDSFHGYNEALFRNAEYDDDDREADDIYDAIDQRMDQRRKKQREKDLQQEMLEASKRSTIQSQLHAAKRALSTISLVEWESIPTVADSSLKKNKKQVIRYSPAPDTLLISSKGNISELNAQTPIGLGLATPLGLKTPINAGLRTPMAMTPGTMSVGNRTPSLNDLGEARGTVLSARLDKMLDSVTGQTTVDPKGYLTNLNLQGQGVDMGDTKKARLLLKSVTTTNAKHSPGWIAAARLEELEGKMDAAREIIAQGCINCPESEDVWLEAARLETPEAAKAILAKAVQKIPDSVKLWLDACNRESDKDNKRKILRKALEFIPNSVKLWKEAVSLEDETNAYILLKRATECVPTSVDLWLALARLCSYSEAQSVLNEARKNVPTNADIWITASKLEESQGNDNMVEIIIKRALDVLAKKGVLHVRSTWIEHAENCEKSGFLKTCHAIIKMTMEIGVTEINKKRIWKMDAQACIDHGCIETSRFIFMNATEHIKTKKSIWMRWAEMEMKYGTTESVDLVLQKAVTMCPKSEVLWLMASKHRWISGDVPGARKILATAFAYNENSEAISLAAAKLERDNNEIERTRKLLERGRKHCSTEKIWMQSVQLERQVGDYPTAIKMVDYALQQFNKFDKLYMIAAQLYMEYNDDAGKIEHYLRMGCENCPTSGRLWLVAIDWYVTKKNYSKARAAIEMSKIKMKQIAGDANTGDDDYIDIIWLYAVKVENLCGNEKNANFTMSSALQACPTSGYLWAEAIFLESKASRNSKAVDALNKCNNNPIVVCAASILFWNENKVAKARKWFDRSVTLDGSDGSIWGNFMAFEIDCGNDISQKDIINRCTNAQPTRGYFWNRVVKRVKNWKLSYPQKLYAFVQEYHPHLLSKLTDPEILNVMSIN</sequence>
<accession>A0A1R4ACD2</accession>
<dbReference type="PANTHER" id="PTHR11246">
    <property type="entry name" value="PRE-MRNA SPLICING FACTOR"/>
    <property type="match status" value="1"/>
</dbReference>
<gene>
    <name evidence="11" type="ORF">BMR1_03g03790</name>
</gene>
<comment type="similarity">
    <text evidence="2">Belongs to the crooked-neck family.</text>
</comment>
<dbReference type="SMART" id="SM00386">
    <property type="entry name" value="HAT"/>
    <property type="match status" value="11"/>
</dbReference>
<keyword evidence="7" id="KW-0175">Coiled coil</keyword>
<comment type="subcellular location">
    <subcellularLocation>
        <location evidence="1">Nucleus</location>
    </subcellularLocation>
</comment>
<feature type="domain" description="PRP1 splicing factor N-terminal" evidence="9">
    <location>
        <begin position="52"/>
        <end position="184"/>
    </location>
</feature>
<reference evidence="11 12" key="1">
    <citation type="journal article" date="2012" name="Nucleic Acids Res.">
        <title>Sequencing of the smallest Apicomplexan genome from the human pathogen Babesia microti.</title>
        <authorList>
            <person name="Cornillot E."/>
            <person name="Hadj-Kaddour K."/>
            <person name="Dassouli A."/>
            <person name="Noel B."/>
            <person name="Ranwez V."/>
            <person name="Vacherie B."/>
            <person name="Augagneur Y."/>
            <person name="Bres V."/>
            <person name="Duclos A."/>
            <person name="Randazzo S."/>
            <person name="Carcy B."/>
            <person name="Debierre-Grockiego F."/>
            <person name="Delbecq S."/>
            <person name="Moubri-Menage K."/>
            <person name="Shams-Eldin H."/>
            <person name="Usmani-Brown S."/>
            <person name="Bringaud F."/>
            <person name="Wincker P."/>
            <person name="Vivares C.P."/>
            <person name="Schwarz R.T."/>
            <person name="Schetters T.P."/>
            <person name="Krause P.J."/>
            <person name="Gorenflot A."/>
            <person name="Berry V."/>
            <person name="Barbe V."/>
            <person name="Ben Mamoun C."/>
        </authorList>
    </citation>
    <scope>NUCLEOTIDE SEQUENCE [LARGE SCALE GENOMIC DNA]</scope>
    <source>
        <strain evidence="11 12">RI</strain>
    </source>
</reference>
<evidence type="ECO:0000256" key="1">
    <source>
        <dbReference type="ARBA" id="ARBA00004123"/>
    </source>
</evidence>
<feature type="region of interest" description="Disordered" evidence="8">
    <location>
        <begin position="1"/>
        <end position="29"/>
    </location>
</feature>
<evidence type="ECO:0000256" key="5">
    <source>
        <dbReference type="ARBA" id="ARBA00023187"/>
    </source>
</evidence>
<dbReference type="GO" id="GO:0000244">
    <property type="term" value="P:spliceosomal tri-snRNP complex assembly"/>
    <property type="evidence" value="ECO:0007669"/>
    <property type="project" value="TreeGrafter"/>
</dbReference>
<keyword evidence="3" id="KW-0507">mRNA processing</keyword>
<keyword evidence="5" id="KW-0508">mRNA splicing</keyword>
<evidence type="ECO:0000256" key="8">
    <source>
        <dbReference type="SAM" id="MobiDB-lite"/>
    </source>
</evidence>
<name>A0A1R4ACD2_BABMR</name>
<dbReference type="InterPro" id="IPR055430">
    <property type="entry name" value="HAT_Syf1_CNRKL1_C"/>
</dbReference>
<dbReference type="Proteomes" id="UP000002899">
    <property type="component" value="Chromosome III"/>
</dbReference>
<dbReference type="PANTHER" id="PTHR11246:SF1">
    <property type="entry name" value="PRE-MRNA-PROCESSING FACTOR 6"/>
    <property type="match status" value="1"/>
</dbReference>
<dbReference type="GO" id="GO:0046540">
    <property type="term" value="C:U4/U6 x U5 tri-snRNP complex"/>
    <property type="evidence" value="ECO:0007669"/>
    <property type="project" value="TreeGrafter"/>
</dbReference>
<dbReference type="InterPro" id="IPR045075">
    <property type="entry name" value="Syf1-like"/>
</dbReference>
<reference evidence="11 12" key="3">
    <citation type="journal article" date="2016" name="Sci. Rep.">
        <title>Genome-wide diversity and gene expression profiling of Babesia microti isolates identify polymorphic genes that mediate host-pathogen interactions.</title>
        <authorList>
            <person name="Silva J.C."/>
            <person name="Cornillot E."/>
            <person name="McCracken C."/>
            <person name="Usmani-Brown S."/>
            <person name="Dwivedi A."/>
            <person name="Ifeonu O.O."/>
            <person name="Crabtree J."/>
            <person name="Gotia H.T."/>
            <person name="Virji A.Z."/>
            <person name="Reynes C."/>
            <person name="Colinge J."/>
            <person name="Kumar V."/>
            <person name="Lawres L."/>
            <person name="Pazzi J.E."/>
            <person name="Pablo J.V."/>
            <person name="Hung C."/>
            <person name="Brancato J."/>
            <person name="Kumari P."/>
            <person name="Orvis J."/>
            <person name="Tretina K."/>
            <person name="Chibucos M."/>
            <person name="Ott S."/>
            <person name="Sadzewicz L."/>
            <person name="Sengamalay N."/>
            <person name="Shetty A.C."/>
            <person name="Su Q."/>
            <person name="Tallon L."/>
            <person name="Fraser C.M."/>
            <person name="Frutos R."/>
            <person name="Molina D.M."/>
            <person name="Krause P.J."/>
            <person name="Ben Mamoun C."/>
        </authorList>
    </citation>
    <scope>NUCLEOTIDE SEQUENCE [LARGE SCALE GENOMIC DNA]</scope>
    <source>
        <strain evidence="11 12">RI</strain>
    </source>
</reference>
<evidence type="ECO:0000313" key="12">
    <source>
        <dbReference type="Proteomes" id="UP000002899"/>
    </source>
</evidence>
<keyword evidence="12" id="KW-1185">Reference proteome</keyword>
<dbReference type="InterPro" id="IPR011990">
    <property type="entry name" value="TPR-like_helical_dom_sf"/>
</dbReference>
<evidence type="ECO:0000256" key="6">
    <source>
        <dbReference type="ARBA" id="ARBA00023242"/>
    </source>
</evidence>
<evidence type="ECO:0000256" key="7">
    <source>
        <dbReference type="SAM" id="Coils"/>
    </source>
</evidence>
<dbReference type="FunFam" id="1.25.40.10:FF:000256">
    <property type="entry name" value="Probable pre-mRNA splicing factor prp1"/>
    <property type="match status" value="1"/>
</dbReference>
<keyword evidence="6" id="KW-0539">Nucleus</keyword>
<dbReference type="Gene3D" id="1.25.40.10">
    <property type="entry name" value="Tetratricopeptide repeat domain"/>
    <property type="match status" value="3"/>
</dbReference>
<reference evidence="11 12" key="2">
    <citation type="journal article" date="2013" name="PLoS ONE">
        <title>Whole genome mapping and re-organization of the nuclear and mitochondrial genomes of Babesia microti isolates.</title>
        <authorList>
            <person name="Cornillot E."/>
            <person name="Dassouli A."/>
            <person name="Garg A."/>
            <person name="Pachikara N."/>
            <person name="Randazzo S."/>
            <person name="Depoix D."/>
            <person name="Carcy B."/>
            <person name="Delbecq S."/>
            <person name="Frutos R."/>
            <person name="Silva J.C."/>
            <person name="Sutton R."/>
            <person name="Krause P.J."/>
            <person name="Mamoun C.B."/>
        </authorList>
    </citation>
    <scope>NUCLEOTIDE SEQUENCE [LARGE SCALE GENOMIC DNA]</scope>
    <source>
        <strain evidence="11 12">RI</strain>
    </source>
</reference>
<feature type="coiled-coil region" evidence="7">
    <location>
        <begin position="655"/>
        <end position="682"/>
    </location>
</feature>
<dbReference type="VEuPathDB" id="PiroplasmaDB:BMR1_03g03790"/>
<evidence type="ECO:0000259" key="9">
    <source>
        <dbReference type="Pfam" id="PF06424"/>
    </source>
</evidence>
<keyword evidence="4" id="KW-0677">Repeat</keyword>
<dbReference type="Pfam" id="PF23231">
    <property type="entry name" value="HAT_Syf1_CNRKL1_C"/>
    <property type="match status" value="1"/>
</dbReference>
<protein>
    <submittedName>
        <fullName evidence="11">Pre-mRNA-processing factor 6</fullName>
    </submittedName>
</protein>
<evidence type="ECO:0000256" key="3">
    <source>
        <dbReference type="ARBA" id="ARBA00022664"/>
    </source>
</evidence>
<dbReference type="EMBL" id="LN871598">
    <property type="protein sequence ID" value="SJK86604.1"/>
    <property type="molecule type" value="Genomic_DNA"/>
</dbReference>
<feature type="domain" description="Pre-mRNA-splicing factor Syf1/CRNKL1-like C-terminal HAT-repeats" evidence="10">
    <location>
        <begin position="470"/>
        <end position="715"/>
    </location>
</feature>
<evidence type="ECO:0000256" key="4">
    <source>
        <dbReference type="ARBA" id="ARBA00022737"/>
    </source>
</evidence>
<dbReference type="KEGG" id="bmic:BMR1_03g03790"/>
<dbReference type="OrthoDB" id="440128at2759"/>